<evidence type="ECO:0000313" key="2">
    <source>
        <dbReference type="EMBL" id="RUL87535.1"/>
    </source>
</evidence>
<proteinExistence type="predicted"/>
<dbReference type="Pfam" id="PF01042">
    <property type="entry name" value="Ribonuc_L-PSP"/>
    <property type="match status" value="1"/>
</dbReference>
<feature type="compositionally biased region" description="Polar residues" evidence="1">
    <location>
        <begin position="1"/>
        <end position="11"/>
    </location>
</feature>
<organism evidence="2 3">
    <name type="scientific">Tautonia sociabilis</name>
    <dbReference type="NCBI Taxonomy" id="2080755"/>
    <lineage>
        <taxon>Bacteria</taxon>
        <taxon>Pseudomonadati</taxon>
        <taxon>Planctomycetota</taxon>
        <taxon>Planctomycetia</taxon>
        <taxon>Isosphaerales</taxon>
        <taxon>Isosphaeraceae</taxon>
        <taxon>Tautonia</taxon>
    </lineage>
</organism>
<dbReference type="EMBL" id="RYZH01000020">
    <property type="protein sequence ID" value="RUL87535.1"/>
    <property type="molecule type" value="Genomic_DNA"/>
</dbReference>
<protein>
    <submittedName>
        <fullName evidence="2">RidA family protein</fullName>
    </submittedName>
</protein>
<reference evidence="2 3" key="1">
    <citation type="submission" date="2018-12" db="EMBL/GenBank/DDBJ databases">
        <authorList>
            <person name="Toschakov S.V."/>
        </authorList>
    </citation>
    <scope>NUCLEOTIDE SEQUENCE [LARGE SCALE GENOMIC DNA]</scope>
    <source>
        <strain evidence="2 3">GM2012</strain>
    </source>
</reference>
<dbReference type="SUPFAM" id="SSF55298">
    <property type="entry name" value="YjgF-like"/>
    <property type="match status" value="1"/>
</dbReference>
<dbReference type="AlphaFoldDB" id="A0A432MK26"/>
<dbReference type="Proteomes" id="UP000280296">
    <property type="component" value="Unassembled WGS sequence"/>
</dbReference>
<accession>A0A432MK26</accession>
<dbReference type="RefSeq" id="WP_126725593.1">
    <property type="nucleotide sequence ID" value="NZ_RYZH01000020.1"/>
</dbReference>
<keyword evidence="3" id="KW-1185">Reference proteome</keyword>
<gene>
    <name evidence="2" type="ORF">TsocGM_11910</name>
</gene>
<name>A0A432MK26_9BACT</name>
<evidence type="ECO:0000313" key="3">
    <source>
        <dbReference type="Proteomes" id="UP000280296"/>
    </source>
</evidence>
<sequence length="141" mass="14633">MRQSVHVTVSSHGPRLLASTGSPWEPKAGYARAVRIGSTIAVTGTIGLEADGSLPPTAGAQARRALAIVLASIEALGGTASDVIRTRIYVTDISKFEEIAAEHAEVFAAIRPALTMVEVARLILPGAFVEIEADAIVSEGT</sequence>
<dbReference type="CDD" id="cd06154">
    <property type="entry name" value="YjgF_YER057c_UK114_like_6"/>
    <property type="match status" value="1"/>
</dbReference>
<comment type="caution">
    <text evidence="2">The sequence shown here is derived from an EMBL/GenBank/DDBJ whole genome shotgun (WGS) entry which is preliminary data.</text>
</comment>
<feature type="region of interest" description="Disordered" evidence="1">
    <location>
        <begin position="1"/>
        <end position="20"/>
    </location>
</feature>
<dbReference type="InterPro" id="IPR006175">
    <property type="entry name" value="YjgF/YER057c/UK114"/>
</dbReference>
<reference evidence="2 3" key="2">
    <citation type="submission" date="2019-01" db="EMBL/GenBank/DDBJ databases">
        <title>Tautonia sociabilis, a novel thermotolerant planctomycete of Isosphaeraceae family, isolated from a 4000 m deep subterranean habitat.</title>
        <authorList>
            <person name="Kovaleva O.L."/>
            <person name="Elcheninov A.G."/>
            <person name="Van Heerden E."/>
            <person name="Toshchakov S.V."/>
            <person name="Novikov A."/>
            <person name="Bonch-Osmolovskaya E.A."/>
            <person name="Kublanov I.V."/>
        </authorList>
    </citation>
    <scope>NUCLEOTIDE SEQUENCE [LARGE SCALE GENOMIC DNA]</scope>
    <source>
        <strain evidence="2 3">GM2012</strain>
    </source>
</reference>
<dbReference type="PANTHER" id="PTHR43857">
    <property type="entry name" value="BLR7761 PROTEIN"/>
    <property type="match status" value="1"/>
</dbReference>
<dbReference type="OrthoDB" id="9799840at2"/>
<dbReference type="PANTHER" id="PTHR43857:SF1">
    <property type="entry name" value="YJGH FAMILY PROTEIN"/>
    <property type="match status" value="1"/>
</dbReference>
<dbReference type="Gene3D" id="3.30.1330.40">
    <property type="entry name" value="RutC-like"/>
    <property type="match status" value="1"/>
</dbReference>
<evidence type="ECO:0000256" key="1">
    <source>
        <dbReference type="SAM" id="MobiDB-lite"/>
    </source>
</evidence>
<dbReference type="InterPro" id="IPR035959">
    <property type="entry name" value="RutC-like_sf"/>
</dbReference>